<evidence type="ECO:0000256" key="1">
    <source>
        <dbReference type="SAM" id="MobiDB-lite"/>
    </source>
</evidence>
<gene>
    <name evidence="4" type="ORF">SBRCBS47491_001396</name>
</gene>
<feature type="transmembrane region" description="Helical" evidence="2">
    <location>
        <begin position="225"/>
        <end position="246"/>
    </location>
</feature>
<evidence type="ECO:0000313" key="4">
    <source>
        <dbReference type="EMBL" id="CAK7212250.1"/>
    </source>
</evidence>
<name>A0ABP0AY92_9PEZI</name>
<keyword evidence="2" id="KW-1133">Transmembrane helix</keyword>
<feature type="chain" id="PRO_5046295241" evidence="3">
    <location>
        <begin position="31"/>
        <end position="349"/>
    </location>
</feature>
<keyword evidence="2" id="KW-0812">Transmembrane</keyword>
<sequence length="349" mass="35171">MRLATSSISSPAVLAGTLLLLVSYLPSASATCYYPNGDTANDVPCNSETDESTCCGTGYACFGISSQYYLCKSTGDEIQKAGASTYVRGSCTDKTWRSGNCPSVCVDPDRDDVSGGNGVAQCPNSDSEFYCISSGLGVANCSTGYELIDFASTPTALTTIGVLASTTSSSSSSSTSTSSKTSSSLSSASTTASSSTATDSSSSSGAGSTKTDGPVEHKSSVGVDVGATLGAVAGVAIIGVGAWFLIRRRNRQKAERAAAAAVASGGSPGGPGGAGGAYLSPDMSHAPVGYAPTPNYGVYPPSSTSPQPPSELYDAPYGSNKNTSYSGSPPPNQHVVNEMPTNESRYEMA</sequence>
<dbReference type="EMBL" id="CAWUHC010000008">
    <property type="protein sequence ID" value="CAK7212250.1"/>
    <property type="molecule type" value="Genomic_DNA"/>
</dbReference>
<keyword evidence="3" id="KW-0732">Signal</keyword>
<feature type="compositionally biased region" description="Low complexity" evidence="1">
    <location>
        <begin position="166"/>
        <end position="212"/>
    </location>
</feature>
<comment type="caution">
    <text evidence="4">The sequence shown here is derived from an EMBL/GenBank/DDBJ whole genome shotgun (WGS) entry which is preliminary data.</text>
</comment>
<protein>
    <submittedName>
        <fullName evidence="4">Uncharacterized protein</fullName>
    </submittedName>
</protein>
<feature type="signal peptide" evidence="3">
    <location>
        <begin position="1"/>
        <end position="30"/>
    </location>
</feature>
<keyword evidence="5" id="KW-1185">Reference proteome</keyword>
<reference evidence="4 5" key="1">
    <citation type="submission" date="2024-01" db="EMBL/GenBank/DDBJ databases">
        <authorList>
            <person name="Allen C."/>
            <person name="Tagirdzhanova G."/>
        </authorList>
    </citation>
    <scope>NUCLEOTIDE SEQUENCE [LARGE SCALE GENOMIC DNA]</scope>
</reference>
<evidence type="ECO:0000256" key="2">
    <source>
        <dbReference type="SAM" id="Phobius"/>
    </source>
</evidence>
<proteinExistence type="predicted"/>
<feature type="region of interest" description="Disordered" evidence="1">
    <location>
        <begin position="166"/>
        <end position="218"/>
    </location>
</feature>
<accession>A0ABP0AY92</accession>
<feature type="region of interest" description="Disordered" evidence="1">
    <location>
        <begin position="298"/>
        <end position="349"/>
    </location>
</feature>
<organism evidence="4 5">
    <name type="scientific">Sporothrix bragantina</name>
    <dbReference type="NCBI Taxonomy" id="671064"/>
    <lineage>
        <taxon>Eukaryota</taxon>
        <taxon>Fungi</taxon>
        <taxon>Dikarya</taxon>
        <taxon>Ascomycota</taxon>
        <taxon>Pezizomycotina</taxon>
        <taxon>Sordariomycetes</taxon>
        <taxon>Sordariomycetidae</taxon>
        <taxon>Ophiostomatales</taxon>
        <taxon>Ophiostomataceae</taxon>
        <taxon>Sporothrix</taxon>
    </lineage>
</organism>
<keyword evidence="2" id="KW-0472">Membrane</keyword>
<dbReference type="Proteomes" id="UP001642406">
    <property type="component" value="Unassembled WGS sequence"/>
</dbReference>
<evidence type="ECO:0000313" key="5">
    <source>
        <dbReference type="Proteomes" id="UP001642406"/>
    </source>
</evidence>
<evidence type="ECO:0000256" key="3">
    <source>
        <dbReference type="SAM" id="SignalP"/>
    </source>
</evidence>